<evidence type="ECO:0000313" key="2">
    <source>
        <dbReference type="Proteomes" id="UP000242188"/>
    </source>
</evidence>
<accession>A0A210PKX7</accession>
<dbReference type="AlphaFoldDB" id="A0A210PKX7"/>
<sequence length="130" mass="14398">MAEKGQVNIKVKILTAPRQRTSKFGAPLSSIDVLENRTFATKTLYMPTAMTPKAPVGSFCLIRNWVVEEFIRATQKSMIMACGPFLFDRKVEEDFLAPEVMAISEAQACPPKRRLSLSGTLVSVSCNKLT</sequence>
<proteinExistence type="predicted"/>
<comment type="caution">
    <text evidence="1">The sequence shown here is derived from an EMBL/GenBank/DDBJ whole genome shotgun (WGS) entry which is preliminary data.</text>
</comment>
<evidence type="ECO:0000313" key="1">
    <source>
        <dbReference type="EMBL" id="OWF37135.1"/>
    </source>
</evidence>
<dbReference type="Proteomes" id="UP000242188">
    <property type="component" value="Unassembled WGS sequence"/>
</dbReference>
<protein>
    <submittedName>
        <fullName evidence="1">Uncharacterized protein</fullName>
    </submittedName>
</protein>
<reference evidence="1 2" key="1">
    <citation type="journal article" date="2017" name="Nat. Ecol. Evol.">
        <title>Scallop genome provides insights into evolution of bilaterian karyotype and development.</title>
        <authorList>
            <person name="Wang S."/>
            <person name="Zhang J."/>
            <person name="Jiao W."/>
            <person name="Li J."/>
            <person name="Xun X."/>
            <person name="Sun Y."/>
            <person name="Guo X."/>
            <person name="Huan P."/>
            <person name="Dong B."/>
            <person name="Zhang L."/>
            <person name="Hu X."/>
            <person name="Sun X."/>
            <person name="Wang J."/>
            <person name="Zhao C."/>
            <person name="Wang Y."/>
            <person name="Wang D."/>
            <person name="Huang X."/>
            <person name="Wang R."/>
            <person name="Lv J."/>
            <person name="Li Y."/>
            <person name="Zhang Z."/>
            <person name="Liu B."/>
            <person name="Lu W."/>
            <person name="Hui Y."/>
            <person name="Liang J."/>
            <person name="Zhou Z."/>
            <person name="Hou R."/>
            <person name="Li X."/>
            <person name="Liu Y."/>
            <person name="Li H."/>
            <person name="Ning X."/>
            <person name="Lin Y."/>
            <person name="Zhao L."/>
            <person name="Xing Q."/>
            <person name="Dou J."/>
            <person name="Li Y."/>
            <person name="Mao J."/>
            <person name="Guo H."/>
            <person name="Dou H."/>
            <person name="Li T."/>
            <person name="Mu C."/>
            <person name="Jiang W."/>
            <person name="Fu Q."/>
            <person name="Fu X."/>
            <person name="Miao Y."/>
            <person name="Liu J."/>
            <person name="Yu Q."/>
            <person name="Li R."/>
            <person name="Liao H."/>
            <person name="Li X."/>
            <person name="Kong Y."/>
            <person name="Jiang Z."/>
            <person name="Chourrout D."/>
            <person name="Li R."/>
            <person name="Bao Z."/>
        </authorList>
    </citation>
    <scope>NUCLEOTIDE SEQUENCE [LARGE SCALE GENOMIC DNA]</scope>
    <source>
        <strain evidence="1 2">PY_sf001</strain>
    </source>
</reference>
<gene>
    <name evidence="1" type="ORF">KP79_PYT21345</name>
</gene>
<organism evidence="1 2">
    <name type="scientific">Mizuhopecten yessoensis</name>
    <name type="common">Japanese scallop</name>
    <name type="synonym">Patinopecten yessoensis</name>
    <dbReference type="NCBI Taxonomy" id="6573"/>
    <lineage>
        <taxon>Eukaryota</taxon>
        <taxon>Metazoa</taxon>
        <taxon>Spiralia</taxon>
        <taxon>Lophotrochozoa</taxon>
        <taxon>Mollusca</taxon>
        <taxon>Bivalvia</taxon>
        <taxon>Autobranchia</taxon>
        <taxon>Pteriomorphia</taxon>
        <taxon>Pectinida</taxon>
        <taxon>Pectinoidea</taxon>
        <taxon>Pectinidae</taxon>
        <taxon>Mizuhopecten</taxon>
    </lineage>
</organism>
<dbReference type="OrthoDB" id="8838938at2759"/>
<dbReference type="EMBL" id="NEDP02005594">
    <property type="protein sequence ID" value="OWF37135.1"/>
    <property type="molecule type" value="Genomic_DNA"/>
</dbReference>
<name>A0A210PKX7_MIZYE</name>
<keyword evidence="2" id="KW-1185">Reference proteome</keyword>